<evidence type="ECO:0000259" key="6">
    <source>
        <dbReference type="SMART" id="SM00752"/>
    </source>
</evidence>
<sequence length="373" mass="41296">MNQPNASRRLLPALPEPRQVPALLIGWLTRSKHATFSLSFLRIIYGGIILAFLATNVADRHYLWGVASQWVEPEAKRRGWIGLFQIAFPKDDAALFDLSYAILAILALLFLIGWQTRFVTPLLLVFWVGLATNSTVLTNGGDTIMRITLLFLVVADLSQHWSVDAWLRRRGARQVRPLWRGVIAETVKNTASNAAVVLCAYQIMLVYVNSAIYKLSGVEWRDGTAFYYSLVLDVFRPFPALSDLAWQWDVGVFVATFLSVWVQLLFPLLVLWRPTRIAALIVILGMHLGIGLFLGLWPFSLAMIALDLLFVRDSSWRRMLAWGLSAVKALVGAVRPLFTDRRPAPKPAATTSGVGAAAGVAATAAVAQPDSGR</sequence>
<dbReference type="InterPro" id="IPR011020">
    <property type="entry name" value="HTTM-like"/>
</dbReference>
<evidence type="ECO:0000256" key="5">
    <source>
        <dbReference type="SAM" id="Phobius"/>
    </source>
</evidence>
<dbReference type="InterPro" id="IPR052964">
    <property type="entry name" value="Sporulation_signal_mat"/>
</dbReference>
<feature type="transmembrane region" description="Helical" evidence="5">
    <location>
        <begin position="250"/>
        <end position="270"/>
    </location>
</feature>
<dbReference type="InterPro" id="IPR053934">
    <property type="entry name" value="HTTM_dom"/>
</dbReference>
<dbReference type="Pfam" id="PF05090">
    <property type="entry name" value="HTTM"/>
    <property type="match status" value="1"/>
</dbReference>
<keyword evidence="3 5" id="KW-1133">Transmembrane helix</keyword>
<dbReference type="PANTHER" id="PTHR39535:SF2">
    <property type="entry name" value="HTTM DOMAIN-CONTAINING PROTEIN"/>
    <property type="match status" value="1"/>
</dbReference>
<keyword evidence="4 5" id="KW-0472">Membrane</keyword>
<keyword evidence="2 5" id="KW-0812">Transmembrane</keyword>
<accession>A0ABT2H3V4</accession>
<reference evidence="7" key="1">
    <citation type="submission" date="2022-08" db="EMBL/GenBank/DDBJ databases">
        <authorList>
            <person name="Deng Y."/>
            <person name="Han X.-F."/>
            <person name="Zhang Y.-Q."/>
        </authorList>
    </citation>
    <scope>NUCLEOTIDE SEQUENCE</scope>
    <source>
        <strain evidence="7">CPCC 203386</strain>
    </source>
</reference>
<feature type="transmembrane region" description="Helical" evidence="5">
    <location>
        <begin position="118"/>
        <end position="137"/>
    </location>
</feature>
<name>A0ABT2H3V4_9MICO</name>
<evidence type="ECO:0000256" key="1">
    <source>
        <dbReference type="ARBA" id="ARBA00004127"/>
    </source>
</evidence>
<proteinExistence type="predicted"/>
<feature type="transmembrane region" description="Helical" evidence="5">
    <location>
        <begin position="93"/>
        <end position="111"/>
    </location>
</feature>
<comment type="caution">
    <text evidence="7">The sequence shown here is derived from an EMBL/GenBank/DDBJ whole genome shotgun (WGS) entry which is preliminary data.</text>
</comment>
<evidence type="ECO:0000256" key="2">
    <source>
        <dbReference type="ARBA" id="ARBA00022692"/>
    </source>
</evidence>
<evidence type="ECO:0000256" key="3">
    <source>
        <dbReference type="ARBA" id="ARBA00022989"/>
    </source>
</evidence>
<dbReference type="RefSeq" id="WP_259539484.1">
    <property type="nucleotide sequence ID" value="NZ_JANLCJ010000004.1"/>
</dbReference>
<evidence type="ECO:0000256" key="4">
    <source>
        <dbReference type="ARBA" id="ARBA00023136"/>
    </source>
</evidence>
<evidence type="ECO:0000313" key="7">
    <source>
        <dbReference type="EMBL" id="MCS5734620.1"/>
    </source>
</evidence>
<protein>
    <submittedName>
        <fullName evidence="7">HTTM domain-containing protein</fullName>
    </submittedName>
</protein>
<comment type="subcellular location">
    <subcellularLocation>
        <location evidence="1">Endomembrane system</location>
        <topology evidence="1">Multi-pass membrane protein</topology>
    </subcellularLocation>
</comment>
<dbReference type="Proteomes" id="UP001165586">
    <property type="component" value="Unassembled WGS sequence"/>
</dbReference>
<keyword evidence="8" id="KW-1185">Reference proteome</keyword>
<feature type="transmembrane region" description="Helical" evidence="5">
    <location>
        <begin position="277"/>
        <end position="299"/>
    </location>
</feature>
<feature type="transmembrane region" description="Helical" evidence="5">
    <location>
        <begin position="319"/>
        <end position="338"/>
    </location>
</feature>
<evidence type="ECO:0000313" key="8">
    <source>
        <dbReference type="Proteomes" id="UP001165586"/>
    </source>
</evidence>
<organism evidence="7 8">
    <name type="scientific">Herbiconiux daphne</name>
    <dbReference type="NCBI Taxonomy" id="2970914"/>
    <lineage>
        <taxon>Bacteria</taxon>
        <taxon>Bacillati</taxon>
        <taxon>Actinomycetota</taxon>
        <taxon>Actinomycetes</taxon>
        <taxon>Micrococcales</taxon>
        <taxon>Microbacteriaceae</taxon>
        <taxon>Herbiconiux</taxon>
    </lineage>
</organism>
<feature type="domain" description="HTTM-like" evidence="6">
    <location>
        <begin position="29"/>
        <end position="315"/>
    </location>
</feature>
<dbReference type="SMART" id="SM00752">
    <property type="entry name" value="HTTM"/>
    <property type="match status" value="1"/>
</dbReference>
<feature type="transmembrane region" description="Helical" evidence="5">
    <location>
        <begin position="40"/>
        <end position="58"/>
    </location>
</feature>
<dbReference type="EMBL" id="JANLCJ010000004">
    <property type="protein sequence ID" value="MCS5734620.1"/>
    <property type="molecule type" value="Genomic_DNA"/>
</dbReference>
<dbReference type="PANTHER" id="PTHR39535">
    <property type="entry name" value="SPORULATION-DELAYING PROTEIN SDPB"/>
    <property type="match status" value="1"/>
</dbReference>
<gene>
    <name evidence="7" type="ORF">N1032_12815</name>
</gene>